<gene>
    <name evidence="2" type="ORF">EGI31_02935</name>
</gene>
<reference evidence="2 3" key="1">
    <citation type="submission" date="2018-11" db="EMBL/GenBank/DDBJ databases">
        <title>Novel bacteria species description.</title>
        <authorList>
            <person name="Han J.-H."/>
        </authorList>
    </citation>
    <scope>NUCLEOTIDE SEQUENCE [LARGE SCALE GENOMIC DNA]</scope>
    <source>
        <strain evidence="2 3">KCTC23259</strain>
    </source>
</reference>
<dbReference type="AlphaFoldDB" id="A0AAE3H0Q0"/>
<organism evidence="2 3">
    <name type="scientific">Lacihabitans soyangensis</name>
    <dbReference type="NCBI Taxonomy" id="869394"/>
    <lineage>
        <taxon>Bacteria</taxon>
        <taxon>Pseudomonadati</taxon>
        <taxon>Bacteroidota</taxon>
        <taxon>Cytophagia</taxon>
        <taxon>Cytophagales</taxon>
        <taxon>Leadbetterellaceae</taxon>
        <taxon>Lacihabitans</taxon>
    </lineage>
</organism>
<feature type="chain" id="PRO_5042203945" description="Outer membrane protein beta-barrel domain-containing protein" evidence="1">
    <location>
        <begin position="17"/>
        <end position="218"/>
    </location>
</feature>
<evidence type="ECO:0000313" key="3">
    <source>
        <dbReference type="Proteomes" id="UP001204144"/>
    </source>
</evidence>
<feature type="signal peptide" evidence="1">
    <location>
        <begin position="1"/>
        <end position="16"/>
    </location>
</feature>
<accession>A0AAE3H0Q0</accession>
<evidence type="ECO:0000256" key="1">
    <source>
        <dbReference type="SAM" id="SignalP"/>
    </source>
</evidence>
<sequence>MYRILLLLFLSLNLSAQIIPPAEPIEEEEPKEEQEEKPVLFEEPKPAWKQRMHWGGNFWLGSYGSFYVDASPMIGFDVSEKNTVVGLGGSLIYFGQPRNSVSGSRNGSLSYGGRLFLRQGIWKSIFAQAEYEIMNSDKINFYPIDPKANDPGYLAPTGKKWGGLPLIGAGFYQNRSWQQKGSFVSIMYSLGGQNFGYINPQSFNLNGSVLVMRLGVFI</sequence>
<dbReference type="RefSeq" id="WP_255035640.1">
    <property type="nucleotide sequence ID" value="NZ_RJUF01000004.1"/>
</dbReference>
<dbReference type="EMBL" id="RJUF01000004">
    <property type="protein sequence ID" value="MCP9761896.1"/>
    <property type="molecule type" value="Genomic_DNA"/>
</dbReference>
<dbReference type="Proteomes" id="UP001204144">
    <property type="component" value="Unassembled WGS sequence"/>
</dbReference>
<name>A0AAE3H0Q0_9BACT</name>
<keyword evidence="1" id="KW-0732">Signal</keyword>
<protein>
    <recommendedName>
        <fullName evidence="4">Outer membrane protein beta-barrel domain-containing protein</fullName>
    </recommendedName>
</protein>
<evidence type="ECO:0000313" key="2">
    <source>
        <dbReference type="EMBL" id="MCP9761896.1"/>
    </source>
</evidence>
<keyword evidence="3" id="KW-1185">Reference proteome</keyword>
<proteinExistence type="predicted"/>
<comment type="caution">
    <text evidence="2">The sequence shown here is derived from an EMBL/GenBank/DDBJ whole genome shotgun (WGS) entry which is preliminary data.</text>
</comment>
<evidence type="ECO:0008006" key="4">
    <source>
        <dbReference type="Google" id="ProtNLM"/>
    </source>
</evidence>